<reference evidence="1 2" key="1">
    <citation type="submission" date="2021-01" db="EMBL/GenBank/DDBJ databases">
        <title>Genomic Encyclopedia of Type Strains, Phase IV (KMG-IV): sequencing the most valuable type-strain genomes for metagenomic binning, comparative biology and taxonomic classification.</title>
        <authorList>
            <person name="Goeker M."/>
        </authorList>
    </citation>
    <scope>NUCLEOTIDE SEQUENCE [LARGE SCALE GENOMIC DNA]</scope>
    <source>
        <strain evidence="1 2">DSM 100968</strain>
    </source>
</reference>
<dbReference type="EMBL" id="JAFBEV010000011">
    <property type="protein sequence ID" value="MBM7658050.1"/>
    <property type="molecule type" value="Genomic_DNA"/>
</dbReference>
<protein>
    <submittedName>
        <fullName evidence="1">Excisionase family DNA binding protein</fullName>
    </submittedName>
</protein>
<gene>
    <name evidence="1" type="ORF">JOC27_001502</name>
</gene>
<evidence type="ECO:0000313" key="1">
    <source>
        <dbReference type="EMBL" id="MBM7658050.1"/>
    </source>
</evidence>
<evidence type="ECO:0000313" key="2">
    <source>
        <dbReference type="Proteomes" id="UP000823201"/>
    </source>
</evidence>
<dbReference type="RefSeq" id="WP_205006521.1">
    <property type="nucleotide sequence ID" value="NZ_CBCRXA010000007.1"/>
</dbReference>
<sequence>MDLISMEEAASLIGGEKQEVLQLIISGHIRLYAQRGKSFALSRADVEQFSMRD</sequence>
<organism evidence="1 2">
    <name type="scientific">Sporolactobacillus spathodeae</name>
    <dbReference type="NCBI Taxonomy" id="1465502"/>
    <lineage>
        <taxon>Bacteria</taxon>
        <taxon>Bacillati</taxon>
        <taxon>Bacillota</taxon>
        <taxon>Bacilli</taxon>
        <taxon>Bacillales</taxon>
        <taxon>Sporolactobacillaceae</taxon>
        <taxon>Sporolactobacillus</taxon>
    </lineage>
</organism>
<dbReference type="InterPro" id="IPR010093">
    <property type="entry name" value="SinI_DNA-bd"/>
</dbReference>
<keyword evidence="2" id="KW-1185">Reference proteome</keyword>
<comment type="caution">
    <text evidence="1">The sequence shown here is derived from an EMBL/GenBank/DDBJ whole genome shotgun (WGS) entry which is preliminary data.</text>
</comment>
<name>A0ABS2Q9D1_9BACL</name>
<proteinExistence type="predicted"/>
<accession>A0ABS2Q9D1</accession>
<dbReference type="Proteomes" id="UP000823201">
    <property type="component" value="Unassembled WGS sequence"/>
</dbReference>
<dbReference type="NCBIfam" id="TIGR01764">
    <property type="entry name" value="excise"/>
    <property type="match status" value="1"/>
</dbReference>